<keyword evidence="1" id="KW-0812">Transmembrane</keyword>
<protein>
    <submittedName>
        <fullName evidence="2">Uncharacterized protein</fullName>
    </submittedName>
</protein>
<evidence type="ECO:0000313" key="2">
    <source>
        <dbReference type="EMBL" id="ULU08341.1"/>
    </source>
</evidence>
<accession>A0AAE9IWR4</accession>
<reference evidence="2 3" key="1">
    <citation type="submission" date="2022-05" db="EMBL/GenBank/DDBJ databases">
        <title>Chromosome-level reference genomes for two strains of Caenorhabditis briggsae: an improved platform for comparative genomics.</title>
        <authorList>
            <person name="Stevens L."/>
            <person name="Andersen E.C."/>
        </authorList>
    </citation>
    <scope>NUCLEOTIDE SEQUENCE [LARGE SCALE GENOMIC DNA]</scope>
    <source>
        <strain evidence="2">QX1410_ONT</strain>
        <tissue evidence="2">Whole-organism</tissue>
    </source>
</reference>
<dbReference type="PANTHER" id="PTHR34602">
    <property type="entry name" value="NEMATODE SPECIFIC PEPTIDE FAMILY, GROUP E-RELATED"/>
    <property type="match status" value="1"/>
</dbReference>
<organism evidence="2 3">
    <name type="scientific">Caenorhabditis briggsae</name>
    <dbReference type="NCBI Taxonomy" id="6238"/>
    <lineage>
        <taxon>Eukaryota</taxon>
        <taxon>Metazoa</taxon>
        <taxon>Ecdysozoa</taxon>
        <taxon>Nematoda</taxon>
        <taxon>Chromadorea</taxon>
        <taxon>Rhabditida</taxon>
        <taxon>Rhabditina</taxon>
        <taxon>Rhabditomorpha</taxon>
        <taxon>Rhabditoidea</taxon>
        <taxon>Rhabditidae</taxon>
        <taxon>Peloderinae</taxon>
        <taxon>Caenorhabditis</taxon>
    </lineage>
</organism>
<dbReference type="Proteomes" id="UP000827892">
    <property type="component" value="Chromosome II"/>
</dbReference>
<feature type="transmembrane region" description="Helical" evidence="1">
    <location>
        <begin position="37"/>
        <end position="57"/>
    </location>
</feature>
<dbReference type="EMBL" id="CP090892">
    <property type="protein sequence ID" value="ULU08341.1"/>
    <property type="molecule type" value="Genomic_DNA"/>
</dbReference>
<sequence>MNAPISSAPFFLKDSIKRHLLSTLNHQQVSYNMLKTLFFILLALLLLSTTVSAGIIFRDRRAIEDYWYSNGVVNNMVSDTLAGGPSTLGWAQVPHLYSPMFSI</sequence>
<dbReference type="Pfam" id="PF07203">
    <property type="entry name" value="DUF1412"/>
    <property type="match status" value="1"/>
</dbReference>
<dbReference type="AlphaFoldDB" id="A0AAE9IWR4"/>
<gene>
    <name evidence="2" type="ORF">L3Y34_019480</name>
</gene>
<keyword evidence="1" id="KW-1133">Transmembrane helix</keyword>
<proteinExistence type="predicted"/>
<name>A0AAE9IWR4_CAEBR</name>
<dbReference type="InterPro" id="IPR009853">
    <property type="entry name" value="DUF1412"/>
</dbReference>
<keyword evidence="1" id="KW-0472">Membrane</keyword>
<evidence type="ECO:0000313" key="3">
    <source>
        <dbReference type="Proteomes" id="UP000827892"/>
    </source>
</evidence>
<evidence type="ECO:0000256" key="1">
    <source>
        <dbReference type="SAM" id="Phobius"/>
    </source>
</evidence>
<dbReference type="PANTHER" id="PTHR34602:SF1">
    <property type="entry name" value="NEMATODE SPECIFIC PEPTIDE FAMILY, GROUP E-RELATED"/>
    <property type="match status" value="1"/>
</dbReference>